<evidence type="ECO:0000256" key="6">
    <source>
        <dbReference type="ARBA" id="ARBA00023136"/>
    </source>
</evidence>
<gene>
    <name evidence="15" type="primary">BTN1A1</name>
    <name evidence="15" type="ORF">AOXY_G30642</name>
</gene>
<evidence type="ECO:0000313" key="16">
    <source>
        <dbReference type="Proteomes" id="UP001230051"/>
    </source>
</evidence>
<dbReference type="InterPro" id="IPR013106">
    <property type="entry name" value="Ig_V-set"/>
</dbReference>
<keyword evidence="6 11" id="KW-0472">Membrane</keyword>
<dbReference type="PROSITE" id="PS50835">
    <property type="entry name" value="IG_LIKE"/>
    <property type="match status" value="2"/>
</dbReference>
<comment type="similarity">
    <text evidence="2">Belongs to the immunoglobulin superfamily. BTN/MOG family.</text>
</comment>
<dbReference type="PANTHER" id="PTHR24100">
    <property type="entry name" value="BUTYROPHILIN"/>
    <property type="match status" value="1"/>
</dbReference>
<dbReference type="InterPro" id="IPR001870">
    <property type="entry name" value="B30.2/SPRY"/>
</dbReference>
<dbReference type="PROSITE" id="PS50188">
    <property type="entry name" value="B302_SPRY"/>
    <property type="match status" value="1"/>
</dbReference>
<dbReference type="SMART" id="SM00449">
    <property type="entry name" value="SPRY"/>
    <property type="match status" value="1"/>
</dbReference>
<dbReference type="Pfam" id="PF00622">
    <property type="entry name" value="SPRY"/>
    <property type="match status" value="1"/>
</dbReference>
<dbReference type="AlphaFoldDB" id="A0AAD8FRG1"/>
<evidence type="ECO:0000256" key="2">
    <source>
        <dbReference type="ARBA" id="ARBA00007591"/>
    </source>
</evidence>
<dbReference type="CDD" id="cd13733">
    <property type="entry name" value="SPRY_PRY_C-I_1"/>
    <property type="match status" value="1"/>
</dbReference>
<evidence type="ECO:0000259" key="14">
    <source>
        <dbReference type="PROSITE" id="PS50835"/>
    </source>
</evidence>
<accession>A0AAD8FRG1</accession>
<protein>
    <submittedName>
        <fullName evidence="15">Butyrophilin subfamily 1 member A1-like</fullName>
    </submittedName>
</protein>
<reference evidence="15" key="1">
    <citation type="submission" date="2022-02" db="EMBL/GenBank/DDBJ databases">
        <title>Atlantic sturgeon de novo genome assembly.</title>
        <authorList>
            <person name="Stock M."/>
            <person name="Klopp C."/>
            <person name="Guiguen Y."/>
            <person name="Cabau C."/>
            <person name="Parinello H."/>
            <person name="Santidrian Yebra-Pimentel E."/>
            <person name="Kuhl H."/>
            <person name="Dirks R.P."/>
            <person name="Guessner J."/>
            <person name="Wuertz S."/>
            <person name="Du K."/>
            <person name="Schartl M."/>
        </authorList>
    </citation>
    <scope>NUCLEOTIDE SEQUENCE</scope>
    <source>
        <strain evidence="15">STURGEONOMICS-FGT-2020</strain>
        <tissue evidence="15">Whole blood</tissue>
    </source>
</reference>
<keyword evidence="16" id="KW-1185">Reference proteome</keyword>
<name>A0AAD8FRG1_ACIOX</name>
<evidence type="ECO:0000256" key="5">
    <source>
        <dbReference type="ARBA" id="ARBA00022989"/>
    </source>
</evidence>
<keyword evidence="9" id="KW-0393">Immunoglobulin domain</keyword>
<dbReference type="Gene3D" id="2.60.40.10">
    <property type="entry name" value="Immunoglobulins"/>
    <property type="match status" value="2"/>
</dbReference>
<dbReference type="GO" id="GO:0050863">
    <property type="term" value="P:regulation of T cell activation"/>
    <property type="evidence" value="ECO:0007669"/>
    <property type="project" value="UniProtKB-ARBA"/>
</dbReference>
<dbReference type="EMBL" id="JAGXEW010000044">
    <property type="protein sequence ID" value="KAK1152928.1"/>
    <property type="molecule type" value="Genomic_DNA"/>
</dbReference>
<evidence type="ECO:0000256" key="4">
    <source>
        <dbReference type="ARBA" id="ARBA00022729"/>
    </source>
</evidence>
<keyword evidence="4 12" id="KW-0732">Signal</keyword>
<comment type="similarity">
    <text evidence="10">Belongs to the SKINT family.</text>
</comment>
<feature type="chain" id="PRO_5041943631" evidence="12">
    <location>
        <begin position="24"/>
        <end position="482"/>
    </location>
</feature>
<dbReference type="GO" id="GO:1903037">
    <property type="term" value="P:regulation of leukocyte cell-cell adhesion"/>
    <property type="evidence" value="ECO:0007669"/>
    <property type="project" value="UniProtKB-ARBA"/>
</dbReference>
<dbReference type="InterPro" id="IPR036179">
    <property type="entry name" value="Ig-like_dom_sf"/>
</dbReference>
<proteinExistence type="inferred from homology"/>
<feature type="domain" description="Ig-like" evidence="14">
    <location>
        <begin position="144"/>
        <end position="233"/>
    </location>
</feature>
<feature type="signal peptide" evidence="12">
    <location>
        <begin position="1"/>
        <end position="23"/>
    </location>
</feature>
<dbReference type="InterPro" id="IPR050504">
    <property type="entry name" value="IgSF_BTN/MOG"/>
</dbReference>
<evidence type="ECO:0000256" key="11">
    <source>
        <dbReference type="SAM" id="Phobius"/>
    </source>
</evidence>
<dbReference type="InterPro" id="IPR006574">
    <property type="entry name" value="PRY"/>
</dbReference>
<dbReference type="FunFam" id="2.60.40.10:FF:000088">
    <property type="entry name" value="Butyrophilin subfamily 1 member A1"/>
    <property type="match status" value="1"/>
</dbReference>
<dbReference type="FunFam" id="2.60.120.920:FF:000004">
    <property type="entry name" value="Butyrophilin subfamily 1 member A1"/>
    <property type="match status" value="1"/>
</dbReference>
<dbReference type="InterPro" id="IPR007110">
    <property type="entry name" value="Ig-like_dom"/>
</dbReference>
<evidence type="ECO:0000256" key="12">
    <source>
        <dbReference type="SAM" id="SignalP"/>
    </source>
</evidence>
<feature type="domain" description="B30.2/SPRY" evidence="13">
    <location>
        <begin position="292"/>
        <end position="480"/>
    </location>
</feature>
<dbReference type="InterPro" id="IPR003877">
    <property type="entry name" value="SPRY_dom"/>
</dbReference>
<evidence type="ECO:0000256" key="3">
    <source>
        <dbReference type="ARBA" id="ARBA00022692"/>
    </source>
</evidence>
<evidence type="ECO:0000256" key="1">
    <source>
        <dbReference type="ARBA" id="ARBA00004479"/>
    </source>
</evidence>
<dbReference type="InterPro" id="IPR013320">
    <property type="entry name" value="ConA-like_dom_sf"/>
</dbReference>
<dbReference type="InterPro" id="IPR013783">
    <property type="entry name" value="Ig-like_fold"/>
</dbReference>
<keyword evidence="7" id="KW-1015">Disulfide bond</keyword>
<keyword evidence="5 11" id="KW-1133">Transmembrane helix</keyword>
<organism evidence="15 16">
    <name type="scientific">Acipenser oxyrinchus oxyrinchus</name>
    <dbReference type="NCBI Taxonomy" id="40147"/>
    <lineage>
        <taxon>Eukaryota</taxon>
        <taxon>Metazoa</taxon>
        <taxon>Chordata</taxon>
        <taxon>Craniata</taxon>
        <taxon>Vertebrata</taxon>
        <taxon>Euteleostomi</taxon>
        <taxon>Actinopterygii</taxon>
        <taxon>Chondrostei</taxon>
        <taxon>Acipenseriformes</taxon>
        <taxon>Acipenseridae</taxon>
        <taxon>Acipenser</taxon>
    </lineage>
</organism>
<evidence type="ECO:0000313" key="15">
    <source>
        <dbReference type="EMBL" id="KAK1152928.1"/>
    </source>
</evidence>
<feature type="domain" description="Ig-like" evidence="14">
    <location>
        <begin position="40"/>
        <end position="136"/>
    </location>
</feature>
<dbReference type="InterPro" id="IPR003879">
    <property type="entry name" value="Butyrophylin_SPRY"/>
</dbReference>
<comment type="caution">
    <text evidence="15">The sequence shown here is derived from an EMBL/GenBank/DDBJ whole genome shotgun (WGS) entry which is preliminary data.</text>
</comment>
<dbReference type="SMART" id="SM00589">
    <property type="entry name" value="PRY"/>
    <property type="match status" value="1"/>
</dbReference>
<dbReference type="Pfam" id="PF07686">
    <property type="entry name" value="V-set"/>
    <property type="match status" value="1"/>
</dbReference>
<sequence length="482" mass="54573">MKALLRIEDLVLLILLQVYSAQTDYSLQVPKEPLVAHVEKSILLPCHLSPTISAEGLEVRWLKIGDDYPVHEYANRADLEGRQSPGYRGRTRLFKEELGTGNVSLQLSNVRVSDEGRYQCYVLSSQWFTESSMNLMVTGLGSSPRITLLGRQDSDVSLLCESEGWFPKPELHWRNVKDADLTGRAVLTEKQGTDGLFTLQSALQISQREADGIICLIRQGEEKRILQTRVHISGEFFTLVSSSWKSLSVFFIVFLVLVGLCIPVAVYYSRKKINETVELAKSNLEAGMFSAEEEEMLRCGRIIRYTLRANAVTLDPDTAHPCLIVSKDGKCVRKEMTKQDVPDTEQRFDEYYFVLGREGFTSGSHYWEVEVGDRDSWKLGVTNESATRKGRFDLSPSEGYWVIQLRSGGGLCALNVSLLKNPEKVGVYLDYEGGKVSFYRVEDRFHIYTFSYEFSEKLYPFFDPGTTRMDLVISSTIKDGSN</sequence>
<evidence type="ECO:0000259" key="13">
    <source>
        <dbReference type="PROSITE" id="PS50188"/>
    </source>
</evidence>
<evidence type="ECO:0000256" key="9">
    <source>
        <dbReference type="ARBA" id="ARBA00023319"/>
    </source>
</evidence>
<dbReference type="Pfam" id="PF13765">
    <property type="entry name" value="PRY"/>
    <property type="match status" value="1"/>
</dbReference>
<dbReference type="GO" id="GO:0009897">
    <property type="term" value="C:external side of plasma membrane"/>
    <property type="evidence" value="ECO:0007669"/>
    <property type="project" value="TreeGrafter"/>
</dbReference>
<dbReference type="SMART" id="SM00406">
    <property type="entry name" value="IGv"/>
    <property type="match status" value="1"/>
</dbReference>
<dbReference type="SUPFAM" id="SSF49899">
    <property type="entry name" value="Concanavalin A-like lectins/glucanases"/>
    <property type="match status" value="1"/>
</dbReference>
<dbReference type="InterPro" id="IPR003599">
    <property type="entry name" value="Ig_sub"/>
</dbReference>
<feature type="transmembrane region" description="Helical" evidence="11">
    <location>
        <begin position="247"/>
        <end position="268"/>
    </location>
</feature>
<comment type="subcellular location">
    <subcellularLocation>
        <location evidence="1">Membrane</location>
        <topology evidence="1">Single-pass type I membrane protein</topology>
    </subcellularLocation>
</comment>
<evidence type="ECO:0000256" key="10">
    <source>
        <dbReference type="ARBA" id="ARBA00038221"/>
    </source>
</evidence>
<dbReference type="Pfam" id="PF22705">
    <property type="entry name" value="C2-set_3"/>
    <property type="match status" value="1"/>
</dbReference>
<evidence type="ECO:0000256" key="8">
    <source>
        <dbReference type="ARBA" id="ARBA00023180"/>
    </source>
</evidence>
<dbReference type="SUPFAM" id="SSF48726">
    <property type="entry name" value="Immunoglobulin"/>
    <property type="match status" value="2"/>
</dbReference>
<dbReference type="PRINTS" id="PR01407">
    <property type="entry name" value="BUTYPHLNCDUF"/>
</dbReference>
<dbReference type="SMART" id="SM00409">
    <property type="entry name" value="IG"/>
    <property type="match status" value="1"/>
</dbReference>
<dbReference type="GO" id="GO:0050852">
    <property type="term" value="P:T cell receptor signaling pathway"/>
    <property type="evidence" value="ECO:0007669"/>
    <property type="project" value="TreeGrafter"/>
</dbReference>
<keyword evidence="8" id="KW-0325">Glycoprotein</keyword>
<dbReference type="InterPro" id="IPR053896">
    <property type="entry name" value="BTN3A2-like_Ig-C"/>
</dbReference>
<dbReference type="InterPro" id="IPR043136">
    <property type="entry name" value="B30.2/SPRY_sf"/>
</dbReference>
<evidence type="ECO:0000256" key="7">
    <source>
        <dbReference type="ARBA" id="ARBA00023157"/>
    </source>
</evidence>
<dbReference type="PANTHER" id="PTHR24100:SF130">
    <property type="entry name" value="BUTYROPHILIN-LIKE PROTEIN 9"/>
    <property type="match status" value="1"/>
</dbReference>
<dbReference type="GO" id="GO:0005102">
    <property type="term" value="F:signaling receptor binding"/>
    <property type="evidence" value="ECO:0007669"/>
    <property type="project" value="TreeGrafter"/>
</dbReference>
<keyword evidence="3 11" id="KW-0812">Transmembrane</keyword>
<dbReference type="FunFam" id="2.60.40.10:FF:000142">
    <property type="entry name" value="V-set domain-containing T-cell activation inhibitor 1"/>
    <property type="match status" value="1"/>
</dbReference>
<dbReference type="GO" id="GO:0001817">
    <property type="term" value="P:regulation of cytokine production"/>
    <property type="evidence" value="ECO:0007669"/>
    <property type="project" value="TreeGrafter"/>
</dbReference>
<dbReference type="GO" id="GO:0042110">
    <property type="term" value="P:T cell activation"/>
    <property type="evidence" value="ECO:0007669"/>
    <property type="project" value="UniProtKB-ARBA"/>
</dbReference>
<dbReference type="Gene3D" id="2.60.120.920">
    <property type="match status" value="1"/>
</dbReference>
<dbReference type="Proteomes" id="UP001230051">
    <property type="component" value="Unassembled WGS sequence"/>
</dbReference>